<feature type="region of interest" description="Disordered" evidence="1">
    <location>
        <begin position="62"/>
        <end position="87"/>
    </location>
</feature>
<sequence length="87" mass="9672">MIHRVPVRRSDPPPGTDRHTPLWIARTGNLRPPRAQRNPAVGGDRSQPSAVVARFLQLPRYGRRMMPTPGGGPTLRECACTPWRPTA</sequence>
<protein>
    <submittedName>
        <fullName evidence="2">Uncharacterized protein</fullName>
    </submittedName>
</protein>
<evidence type="ECO:0000313" key="3">
    <source>
        <dbReference type="Proteomes" id="UP000014062"/>
    </source>
</evidence>
<evidence type="ECO:0000256" key="1">
    <source>
        <dbReference type="SAM" id="MobiDB-lite"/>
    </source>
</evidence>
<evidence type="ECO:0000313" key="2">
    <source>
        <dbReference type="EMBL" id="EOY48614.1"/>
    </source>
</evidence>
<dbReference type="AlphaFoldDB" id="A0A7U9DR53"/>
<gene>
    <name evidence="2" type="ORF">SLI_3901</name>
</gene>
<feature type="compositionally biased region" description="Basic and acidic residues" evidence="1">
    <location>
        <begin position="8"/>
        <end position="20"/>
    </location>
</feature>
<accession>A0A7U9DR53</accession>
<name>A0A7U9DR53_STRLI</name>
<feature type="region of interest" description="Disordered" evidence="1">
    <location>
        <begin position="1"/>
        <end position="50"/>
    </location>
</feature>
<organism evidence="2 3">
    <name type="scientific">Streptomyces lividans 1326</name>
    <dbReference type="NCBI Taxonomy" id="1200984"/>
    <lineage>
        <taxon>Bacteria</taxon>
        <taxon>Bacillati</taxon>
        <taxon>Actinomycetota</taxon>
        <taxon>Actinomycetes</taxon>
        <taxon>Kitasatosporales</taxon>
        <taxon>Streptomycetaceae</taxon>
        <taxon>Streptomyces</taxon>
    </lineage>
</organism>
<reference evidence="3" key="1">
    <citation type="journal article" date="2013" name="Genome Biol. Evol.">
        <title>The genome sequence of Streptomyces lividans 66 reveals a novel tRNA-dependent peptide biosynthetic system within a metal-related genomic island.</title>
        <authorList>
            <person name="Cruz-Morales P."/>
            <person name="Vijgenboom E."/>
            <person name="Iruegas-Bocardo F."/>
            <person name="Girard G."/>
            <person name="Yanez-Guerra L.A."/>
            <person name="Ramos-Aboites H.E."/>
            <person name="Pernodet J.L."/>
            <person name="Anne J."/>
            <person name="van Wezel G.P."/>
            <person name="Barona-Gomez F."/>
        </authorList>
    </citation>
    <scope>NUCLEOTIDE SEQUENCE [LARGE SCALE GENOMIC DNA]</scope>
    <source>
        <strain evidence="3">1326</strain>
    </source>
</reference>
<proteinExistence type="predicted"/>
<dbReference type="EMBL" id="CM001889">
    <property type="protein sequence ID" value="EOY48614.1"/>
    <property type="molecule type" value="Genomic_DNA"/>
</dbReference>
<dbReference type="Proteomes" id="UP000014062">
    <property type="component" value="Chromosome"/>
</dbReference>